<reference evidence="2 3" key="1">
    <citation type="submission" date="2015-06" db="EMBL/GenBank/DDBJ databases">
        <title>The Genome Sequence of Enterococcus cecorum 170AEA1.</title>
        <authorList>
            <consortium name="The Broad Institute Genomics Platform"/>
            <consortium name="The Broad Institute Genome Sequencing Center for Infectious Disease"/>
            <person name="Earl A.M."/>
            <person name="Van Tyne D."/>
            <person name="Lebreton F."/>
            <person name="Saavedra J.T."/>
            <person name="Gilmore M.S."/>
            <person name="Manson McGuire A."/>
            <person name="Clock S."/>
            <person name="Crupain M."/>
            <person name="Rangan U."/>
            <person name="Young S."/>
            <person name="Abouelleil A."/>
            <person name="Cao P."/>
            <person name="Chapman S.B."/>
            <person name="Griggs A."/>
            <person name="Priest M."/>
            <person name="Shea T."/>
            <person name="Wortman J."/>
            <person name="Nusbaum C."/>
            <person name="Birren B."/>
        </authorList>
    </citation>
    <scope>NUCLEOTIDE SEQUENCE [LARGE SCALE GENOMIC DNA]</scope>
    <source>
        <strain evidence="2 3">170AEA1</strain>
    </source>
</reference>
<protein>
    <submittedName>
        <fullName evidence="2">Uncharacterized protein</fullName>
    </submittedName>
</protein>
<evidence type="ECO:0000256" key="1">
    <source>
        <dbReference type="SAM" id="Phobius"/>
    </source>
</evidence>
<dbReference type="AlphaFoldDB" id="A0A366SE16"/>
<evidence type="ECO:0000313" key="3">
    <source>
        <dbReference type="Proteomes" id="UP000252800"/>
    </source>
</evidence>
<feature type="transmembrane region" description="Helical" evidence="1">
    <location>
        <begin position="151"/>
        <end position="173"/>
    </location>
</feature>
<dbReference type="Proteomes" id="UP000252800">
    <property type="component" value="Unassembled WGS sequence"/>
</dbReference>
<keyword evidence="1" id="KW-0472">Membrane</keyword>
<feature type="transmembrane region" description="Helical" evidence="1">
    <location>
        <begin position="97"/>
        <end position="114"/>
    </location>
</feature>
<dbReference type="EMBL" id="LEOY01000019">
    <property type="protein sequence ID" value="RBR27974.1"/>
    <property type="molecule type" value="Genomic_DNA"/>
</dbReference>
<feature type="transmembrane region" description="Helical" evidence="1">
    <location>
        <begin position="41"/>
        <end position="61"/>
    </location>
</feature>
<comment type="caution">
    <text evidence="2">The sequence shown here is derived from an EMBL/GenBank/DDBJ whole genome shotgun (WGS) entry which is preliminary data.</text>
</comment>
<evidence type="ECO:0000313" key="2">
    <source>
        <dbReference type="EMBL" id="RBR27974.1"/>
    </source>
</evidence>
<accession>A0A366SE16</accession>
<feature type="transmembrane region" description="Helical" evidence="1">
    <location>
        <begin position="67"/>
        <end position="85"/>
    </location>
</feature>
<keyword evidence="1" id="KW-0812">Transmembrane</keyword>
<dbReference type="RefSeq" id="WP_113785019.1">
    <property type="nucleotide sequence ID" value="NZ_KZ845746.1"/>
</dbReference>
<feature type="transmembrane region" description="Helical" evidence="1">
    <location>
        <begin position="120"/>
        <end position="139"/>
    </location>
</feature>
<name>A0A366SE16_9ENTE</name>
<organism evidence="2 3">
    <name type="scientific">Enterococcus cecorum</name>
    <dbReference type="NCBI Taxonomy" id="44008"/>
    <lineage>
        <taxon>Bacteria</taxon>
        <taxon>Bacillati</taxon>
        <taxon>Bacillota</taxon>
        <taxon>Bacilli</taxon>
        <taxon>Lactobacillales</taxon>
        <taxon>Enterococcaceae</taxon>
        <taxon>Enterococcus</taxon>
    </lineage>
</organism>
<gene>
    <name evidence="2" type="ORF">EB18_01939</name>
</gene>
<feature type="transmembrane region" description="Helical" evidence="1">
    <location>
        <begin position="6"/>
        <end position="29"/>
    </location>
</feature>
<keyword evidence="1" id="KW-1133">Transmembrane helix</keyword>
<sequence>MNNLYYLSQNFIIFGLGLLCTQATFLLLNKTKKVAINYERWFTIFLSLYFILMDKIFVFLFPLTIPLLGYIGVINIILLLPTAILSIKFTKILKYNILYWIVGVMLFLSGIGRLAPEYGTNPDCFIIALGWLLFTIVLGDKPIFKLKKINFLATLFLIIGNLLFFFANFDYYLCPHITVSNSSVKMKNLSATISGTATPNTIVKTFYNGKEQTPPEKTNKYGDFSFDAKAPGIWKLQVTKNGETETASVKVIESNAYREKQIKDQAKEIIKDFSLTYTITFYTADSLGVDEYNAWLKYIKEDSIYNSPDEVIDAIQRETDHKEDIKQLTENIELLSSYAKQLKQIGYGEADNYINYYQDINSFVNIVVSPSGNISNFGDNFDSQRNIVKNDKESMNF</sequence>
<proteinExistence type="predicted"/>